<dbReference type="InterPro" id="IPR000073">
    <property type="entry name" value="AB_hydrolase_1"/>
</dbReference>
<feature type="domain" description="AB hydrolase-1" evidence="1">
    <location>
        <begin position="53"/>
        <end position="153"/>
    </location>
</feature>
<dbReference type="GO" id="GO:0016787">
    <property type="term" value="F:hydrolase activity"/>
    <property type="evidence" value="ECO:0007669"/>
    <property type="project" value="UniProtKB-KW"/>
</dbReference>
<dbReference type="Gene3D" id="3.40.50.1820">
    <property type="entry name" value="alpha/beta hydrolase"/>
    <property type="match status" value="1"/>
</dbReference>
<dbReference type="SUPFAM" id="SSF53474">
    <property type="entry name" value="alpha/beta-Hydrolases"/>
    <property type="match status" value="1"/>
</dbReference>
<protein>
    <submittedName>
        <fullName evidence="2">Alpha/beta hydrolase</fullName>
    </submittedName>
</protein>
<dbReference type="InterPro" id="IPR029058">
    <property type="entry name" value="AB_hydrolase_fold"/>
</dbReference>
<accession>A0A3B0CE72</accession>
<proteinExistence type="predicted"/>
<evidence type="ECO:0000313" key="3">
    <source>
        <dbReference type="Proteomes" id="UP000276603"/>
    </source>
</evidence>
<name>A0A3B0CE72_9FLAO</name>
<dbReference type="Proteomes" id="UP000276603">
    <property type="component" value="Unassembled WGS sequence"/>
</dbReference>
<organism evidence="2 3">
    <name type="scientific">Ulvibacterium marinum</name>
    <dbReference type="NCBI Taxonomy" id="2419782"/>
    <lineage>
        <taxon>Bacteria</taxon>
        <taxon>Pseudomonadati</taxon>
        <taxon>Bacteroidota</taxon>
        <taxon>Flavobacteriia</taxon>
        <taxon>Flavobacteriales</taxon>
        <taxon>Flavobacteriaceae</taxon>
        <taxon>Ulvibacterium</taxon>
    </lineage>
</organism>
<dbReference type="EMBL" id="RBCJ01000002">
    <property type="protein sequence ID" value="RKN81336.1"/>
    <property type="molecule type" value="Genomic_DNA"/>
</dbReference>
<evidence type="ECO:0000313" key="2">
    <source>
        <dbReference type="EMBL" id="RKN81336.1"/>
    </source>
</evidence>
<dbReference type="InterPro" id="IPR050266">
    <property type="entry name" value="AB_hydrolase_sf"/>
</dbReference>
<dbReference type="PANTHER" id="PTHR43798">
    <property type="entry name" value="MONOACYLGLYCEROL LIPASE"/>
    <property type="match status" value="1"/>
</dbReference>
<dbReference type="Pfam" id="PF00561">
    <property type="entry name" value="Abhydrolase_1"/>
    <property type="match status" value="1"/>
</dbReference>
<comment type="caution">
    <text evidence="2">The sequence shown here is derived from an EMBL/GenBank/DDBJ whole genome shotgun (WGS) entry which is preliminary data.</text>
</comment>
<keyword evidence="2" id="KW-0378">Hydrolase</keyword>
<evidence type="ECO:0000259" key="1">
    <source>
        <dbReference type="Pfam" id="PF00561"/>
    </source>
</evidence>
<dbReference type="OrthoDB" id="5513277at2"/>
<dbReference type="RefSeq" id="WP_120711495.1">
    <property type="nucleotide sequence ID" value="NZ_RBCJ01000002.1"/>
</dbReference>
<dbReference type="AlphaFoldDB" id="A0A3B0CE72"/>
<keyword evidence="3" id="KW-1185">Reference proteome</keyword>
<sequence>MGTIYKSKKAKNALMKLYEEKLESLHIEYLEVDVDTQFGRTRVIQTGNPNGEPIVLFHGFNAGAPLTLEAIKDLRDLYSLFAIDTVGQVTKSEETTMNTKDNSYAIWADEVLEKLNIGKGNIIGISYGAFIVQKLITHKPERVEKCIFVVPSGIVNGNIWDSIIKLTIPLLRFKITKKDKHLRAFTNAFAPEEDQFLFQLLKSLMLGVKLDTKIPTLLKRRDIAHFDQPVYVIAASDDVFFPGKKVAEKSKLLFSNLREVHFLDGSKHMPSKNSYTEIQLKIKEWVN</sequence>
<reference evidence="2 3" key="1">
    <citation type="submission" date="2018-10" db="EMBL/GenBank/DDBJ databases">
        <title>Ulvibacterium marinum gen. nov., sp. nov., a novel marine bacterium of the family Flavobacteriaceae, isolated from a culture of the green alga Ulva prolifera.</title>
        <authorList>
            <person name="Zhang Z."/>
        </authorList>
    </citation>
    <scope>NUCLEOTIDE SEQUENCE [LARGE SCALE GENOMIC DNA]</scope>
    <source>
        <strain evidence="2 3">CCMM003</strain>
    </source>
</reference>
<gene>
    <name evidence="2" type="ORF">D7Z94_10400</name>
</gene>